<evidence type="ECO:0000256" key="1">
    <source>
        <dbReference type="SAM" id="MobiDB-lite"/>
    </source>
</evidence>
<feature type="region of interest" description="Disordered" evidence="1">
    <location>
        <begin position="228"/>
        <end position="329"/>
    </location>
</feature>
<feature type="region of interest" description="Disordered" evidence="1">
    <location>
        <begin position="187"/>
        <end position="209"/>
    </location>
</feature>
<organism evidence="2 3">
    <name type="scientific">Trichogramma kaykai</name>
    <dbReference type="NCBI Taxonomy" id="54128"/>
    <lineage>
        <taxon>Eukaryota</taxon>
        <taxon>Metazoa</taxon>
        <taxon>Ecdysozoa</taxon>
        <taxon>Arthropoda</taxon>
        <taxon>Hexapoda</taxon>
        <taxon>Insecta</taxon>
        <taxon>Pterygota</taxon>
        <taxon>Neoptera</taxon>
        <taxon>Endopterygota</taxon>
        <taxon>Hymenoptera</taxon>
        <taxon>Apocrita</taxon>
        <taxon>Proctotrupomorpha</taxon>
        <taxon>Chalcidoidea</taxon>
        <taxon>Trichogrammatidae</taxon>
        <taxon>Trichogramma</taxon>
    </lineage>
</organism>
<gene>
    <name evidence="2" type="ORF">TKK_015017</name>
</gene>
<feature type="compositionally biased region" description="Low complexity" evidence="1">
    <location>
        <begin position="241"/>
        <end position="256"/>
    </location>
</feature>
<reference evidence="2 3" key="1">
    <citation type="journal article" date="2024" name="bioRxiv">
        <title>A reference genome for Trichogramma kaykai: A tiny desert-dwelling parasitoid wasp with competing sex-ratio distorters.</title>
        <authorList>
            <person name="Culotta J."/>
            <person name="Lindsey A.R."/>
        </authorList>
    </citation>
    <scope>NUCLEOTIDE SEQUENCE [LARGE SCALE GENOMIC DNA]</scope>
    <source>
        <strain evidence="2 3">KSX58</strain>
    </source>
</reference>
<dbReference type="Proteomes" id="UP001627154">
    <property type="component" value="Unassembled WGS sequence"/>
</dbReference>
<protein>
    <submittedName>
        <fullName evidence="2">Uncharacterized protein</fullName>
    </submittedName>
</protein>
<evidence type="ECO:0000313" key="2">
    <source>
        <dbReference type="EMBL" id="KAL3390217.1"/>
    </source>
</evidence>
<dbReference type="EMBL" id="JBJJXI010000121">
    <property type="protein sequence ID" value="KAL3390217.1"/>
    <property type="molecule type" value="Genomic_DNA"/>
</dbReference>
<comment type="caution">
    <text evidence="2">The sequence shown here is derived from an EMBL/GenBank/DDBJ whole genome shotgun (WGS) entry which is preliminary data.</text>
</comment>
<keyword evidence="3" id="KW-1185">Reference proteome</keyword>
<name>A0ABD2WAX1_9HYME</name>
<feature type="region of interest" description="Disordered" evidence="1">
    <location>
        <begin position="37"/>
        <end position="77"/>
    </location>
</feature>
<feature type="compositionally biased region" description="Low complexity" evidence="1">
    <location>
        <begin position="276"/>
        <end position="285"/>
    </location>
</feature>
<dbReference type="AlphaFoldDB" id="A0ABD2WAX1"/>
<evidence type="ECO:0000313" key="3">
    <source>
        <dbReference type="Proteomes" id="UP001627154"/>
    </source>
</evidence>
<feature type="compositionally biased region" description="Basic and acidic residues" evidence="1">
    <location>
        <begin position="37"/>
        <end position="53"/>
    </location>
</feature>
<proteinExistence type="predicted"/>
<accession>A0ABD2WAX1</accession>
<sequence>MSSFICCSCSGAATMYSQCRCRGTAYCTHWQRLQSREESDRGRYNSDARDHPRQPGPDSNQKGVKSSRAQRRRQRKQILESALAESNAAAALEKERAARRQAQSASHAPATALQEVLQAQSAVSTRAVKRLEGSHHCAPVKKEADAKAEAAVANEAWRKHCVTLAIERDRRKRAAAAASAVSARPPWTYSKASSYESQKKRSGQNCGRRGFGAQDCSFRCDEEYRRNDGHRFGRNAKTARDAPYAARPAPAETARPSVAKMRPAYPPSCTTTRVNASKSASASSSMKLESDEDFKTVTTSTVTGEERKKPLQSSSDSVDKKTKPALPLAPEPINAQMVAGLTRLAEALSNVSAEVREQVLLAALNPPSSAKTN</sequence>